<dbReference type="Pfam" id="PF01966">
    <property type="entry name" value="HD"/>
    <property type="match status" value="1"/>
</dbReference>
<sequence length="308" mass="35800">MPESGSLSQNGVSIWPLPDVEKPARWISCFVHDHIPLYYPLETLVDSPEFQRLRRLKQVGLGNYVFPSAEHSRFTHSLGVYHLAHQFATSLRDSDPSLQISSEDVLCLSIAGLCHDIGHGPFSHMFDNELLKERNPDSTWNHEHGSIQLIDRLFGRKEVREHFTPYLGHGDRFDRNLTFIKELIHPGEKLDAEGKWRLQGRDLEKSYLYDIISNEEDGHDVDKYDYLMRDALHCRVDITFGMSSLIRIRNNMRVFLDEQKGYKRIAFAKKILSNLQSVGDSRQHMHRVVYQHYTCRAIERMLVEGLRG</sequence>
<dbReference type="SUPFAM" id="SSF109604">
    <property type="entry name" value="HD-domain/PDEase-like"/>
    <property type="match status" value="1"/>
</dbReference>
<name>A0AA36CBY5_9BILA</name>
<dbReference type="AlphaFoldDB" id="A0AA36CBY5"/>
<accession>A0AA36CBY5</accession>
<keyword evidence="4" id="KW-1185">Reference proteome</keyword>
<feature type="domain" description="HD/PDEase" evidence="2">
    <location>
        <begin position="69"/>
        <end position="236"/>
    </location>
</feature>
<dbReference type="Gene3D" id="1.10.3210.10">
    <property type="entry name" value="Hypothetical protein af1432"/>
    <property type="match status" value="1"/>
</dbReference>
<dbReference type="Proteomes" id="UP001177023">
    <property type="component" value="Unassembled WGS sequence"/>
</dbReference>
<organism evidence="3 4">
    <name type="scientific">Mesorhabditis spiculigera</name>
    <dbReference type="NCBI Taxonomy" id="96644"/>
    <lineage>
        <taxon>Eukaryota</taxon>
        <taxon>Metazoa</taxon>
        <taxon>Ecdysozoa</taxon>
        <taxon>Nematoda</taxon>
        <taxon>Chromadorea</taxon>
        <taxon>Rhabditida</taxon>
        <taxon>Rhabditina</taxon>
        <taxon>Rhabditomorpha</taxon>
        <taxon>Rhabditoidea</taxon>
        <taxon>Rhabditidae</taxon>
        <taxon>Mesorhabditinae</taxon>
        <taxon>Mesorhabditis</taxon>
    </lineage>
</organism>
<comment type="caution">
    <text evidence="3">The sequence shown here is derived from an EMBL/GenBank/DDBJ whole genome shotgun (WGS) entry which is preliminary data.</text>
</comment>
<dbReference type="GO" id="GO:0006203">
    <property type="term" value="P:dGTP catabolic process"/>
    <property type="evidence" value="ECO:0007669"/>
    <property type="project" value="TreeGrafter"/>
</dbReference>
<evidence type="ECO:0000259" key="2">
    <source>
        <dbReference type="SMART" id="SM00471"/>
    </source>
</evidence>
<dbReference type="PANTHER" id="PTHR11373:SF4">
    <property type="entry name" value="DEOXYNUCLEOSIDE TRIPHOSPHATE TRIPHOSPHOHYDROLASE SAMHD1"/>
    <property type="match status" value="1"/>
</dbReference>
<gene>
    <name evidence="3" type="ORF">MSPICULIGERA_LOCUS4766</name>
</gene>
<feature type="non-terminal residue" evidence="3">
    <location>
        <position position="1"/>
    </location>
</feature>
<dbReference type="InterPro" id="IPR050135">
    <property type="entry name" value="dGTPase-like"/>
</dbReference>
<dbReference type="CDD" id="cd00077">
    <property type="entry name" value="HDc"/>
    <property type="match status" value="1"/>
</dbReference>
<dbReference type="GO" id="GO:0008832">
    <property type="term" value="F:dGTPase activity"/>
    <property type="evidence" value="ECO:0007669"/>
    <property type="project" value="TreeGrafter"/>
</dbReference>
<protein>
    <recommendedName>
        <fullName evidence="2">HD/PDEase domain-containing protein</fullName>
    </recommendedName>
</protein>
<dbReference type="InterPro" id="IPR003607">
    <property type="entry name" value="HD/PDEase_dom"/>
</dbReference>
<dbReference type="InterPro" id="IPR006674">
    <property type="entry name" value="HD_domain"/>
</dbReference>
<dbReference type="GO" id="GO:0005634">
    <property type="term" value="C:nucleus"/>
    <property type="evidence" value="ECO:0007669"/>
    <property type="project" value="TreeGrafter"/>
</dbReference>
<comment type="similarity">
    <text evidence="1">Belongs to the SAMHD1 family.</text>
</comment>
<dbReference type="PANTHER" id="PTHR11373">
    <property type="entry name" value="DEOXYNUCLEOSIDE TRIPHOSPHATE TRIPHOSPHOHYDROLASE"/>
    <property type="match status" value="1"/>
</dbReference>
<evidence type="ECO:0000313" key="4">
    <source>
        <dbReference type="Proteomes" id="UP001177023"/>
    </source>
</evidence>
<dbReference type="SMART" id="SM00471">
    <property type="entry name" value="HDc"/>
    <property type="match status" value="1"/>
</dbReference>
<dbReference type="EMBL" id="CATQJA010001171">
    <property type="protein sequence ID" value="CAJ0566151.1"/>
    <property type="molecule type" value="Genomic_DNA"/>
</dbReference>
<proteinExistence type="inferred from homology"/>
<evidence type="ECO:0000256" key="1">
    <source>
        <dbReference type="ARBA" id="ARBA00005776"/>
    </source>
</evidence>
<evidence type="ECO:0000313" key="3">
    <source>
        <dbReference type="EMBL" id="CAJ0566151.1"/>
    </source>
</evidence>
<reference evidence="3" key="1">
    <citation type="submission" date="2023-06" db="EMBL/GenBank/DDBJ databases">
        <authorList>
            <person name="Delattre M."/>
        </authorList>
    </citation>
    <scope>NUCLEOTIDE SEQUENCE</scope>
    <source>
        <strain evidence="3">AF72</strain>
    </source>
</reference>